<keyword evidence="1" id="KW-1133">Transmembrane helix</keyword>
<name>A0ABM8DUU7_9MICO</name>
<organism evidence="2 3">
    <name type="scientific">Microbacterium terricola</name>
    <dbReference type="NCBI Taxonomy" id="344163"/>
    <lineage>
        <taxon>Bacteria</taxon>
        <taxon>Bacillati</taxon>
        <taxon>Actinomycetota</taxon>
        <taxon>Actinomycetes</taxon>
        <taxon>Micrococcales</taxon>
        <taxon>Microbacteriaceae</taxon>
        <taxon>Microbacterium</taxon>
    </lineage>
</organism>
<keyword evidence="1" id="KW-0472">Membrane</keyword>
<keyword evidence="1" id="KW-0812">Transmembrane</keyword>
<feature type="transmembrane region" description="Helical" evidence="1">
    <location>
        <begin position="20"/>
        <end position="43"/>
    </location>
</feature>
<dbReference type="RefSeq" id="WP_263796841.1">
    <property type="nucleotide sequence ID" value="NZ_AP027141.1"/>
</dbReference>
<dbReference type="EMBL" id="AP027141">
    <property type="protein sequence ID" value="BDV29372.1"/>
    <property type="molecule type" value="Genomic_DNA"/>
</dbReference>
<gene>
    <name evidence="2" type="ORF">Microterr_00320</name>
</gene>
<evidence type="ECO:0000256" key="1">
    <source>
        <dbReference type="SAM" id="Phobius"/>
    </source>
</evidence>
<proteinExistence type="predicted"/>
<accession>A0ABM8DUU7</accession>
<evidence type="ECO:0000313" key="3">
    <source>
        <dbReference type="Proteomes" id="UP001317779"/>
    </source>
</evidence>
<protein>
    <submittedName>
        <fullName evidence="2">Uncharacterized protein</fullName>
    </submittedName>
</protein>
<dbReference type="Proteomes" id="UP001317779">
    <property type="component" value="Chromosome"/>
</dbReference>
<reference evidence="2 3" key="1">
    <citation type="submission" date="2022-12" db="EMBL/GenBank/DDBJ databases">
        <title>Microbacterium terricola strain KV-448 chromosome, complete genome.</title>
        <authorList>
            <person name="Oshima T."/>
            <person name="Moriya T."/>
            <person name="Bessho Y."/>
        </authorList>
    </citation>
    <scope>NUCLEOTIDE SEQUENCE [LARGE SCALE GENOMIC DNA]</scope>
    <source>
        <strain evidence="2 3">KV-448</strain>
    </source>
</reference>
<evidence type="ECO:0000313" key="2">
    <source>
        <dbReference type="EMBL" id="BDV29372.1"/>
    </source>
</evidence>
<sequence length="152" mass="16739">MEIDDLDRRRRFKRARAATAVLTVASLSVFLSSCALDALIWGFDGAEVIKTTSQFARAAAAGDASAFICAGQDPPLGEPRDWEGVTPEEPEQFVSEYWPDQVPRDPDWSINVYVPVERQTEGAVTPGDVFYQETDNGLCVVDVVWVTVIEGQ</sequence>
<keyword evidence="3" id="KW-1185">Reference proteome</keyword>